<protein>
    <submittedName>
        <fullName evidence="1">DUF1573 domain-containing protein</fullName>
    </submittedName>
</protein>
<accession>A0A6I6G5X6</accession>
<dbReference type="InterPro" id="IPR011467">
    <property type="entry name" value="DUF1573"/>
</dbReference>
<organism evidence="1 2">
    <name type="scientific">Phnomibacter ginsenosidimutans</name>
    <dbReference type="NCBI Taxonomy" id="2676868"/>
    <lineage>
        <taxon>Bacteria</taxon>
        <taxon>Pseudomonadati</taxon>
        <taxon>Bacteroidota</taxon>
        <taxon>Chitinophagia</taxon>
        <taxon>Chitinophagales</taxon>
        <taxon>Chitinophagaceae</taxon>
        <taxon>Phnomibacter</taxon>
    </lineage>
</organism>
<dbReference type="AlphaFoldDB" id="A0A6I6G5X6"/>
<sequence>MPLNCNNLAPRLKTGLYEETIPRFCSLPDAGSYHHFCSGKKESLWLNETSHDFGKIAQGKPVYTFFELKGLGDSLKLEMVQAGCGCTTPEFKAGAYAPGETVKIKVGFNAAAAGRFDKPITITYNGGQQKVIMITGTVEATPATPAPANGAVGKIKQ</sequence>
<dbReference type="EMBL" id="CP046566">
    <property type="protein sequence ID" value="QGW27404.1"/>
    <property type="molecule type" value="Genomic_DNA"/>
</dbReference>
<dbReference type="PANTHER" id="PTHR37833:SF1">
    <property type="entry name" value="SIGNAL PEPTIDE PROTEIN"/>
    <property type="match status" value="1"/>
</dbReference>
<dbReference type="Proteomes" id="UP000426027">
    <property type="component" value="Chromosome"/>
</dbReference>
<reference evidence="1 2" key="1">
    <citation type="submission" date="2019-11" db="EMBL/GenBank/DDBJ databases">
        <authorList>
            <person name="Im W.T."/>
        </authorList>
    </citation>
    <scope>NUCLEOTIDE SEQUENCE [LARGE SCALE GENOMIC DNA]</scope>
    <source>
        <strain evidence="1 2">SB-02</strain>
    </source>
</reference>
<dbReference type="KEGG" id="fls:GLV81_04205"/>
<dbReference type="Pfam" id="PF07610">
    <property type="entry name" value="DUF1573"/>
    <property type="match status" value="1"/>
</dbReference>
<proteinExistence type="predicted"/>
<keyword evidence="2" id="KW-1185">Reference proteome</keyword>
<name>A0A6I6G5X6_9BACT</name>
<gene>
    <name evidence="1" type="ORF">GLV81_04205</name>
</gene>
<dbReference type="PANTHER" id="PTHR37833">
    <property type="entry name" value="LIPOPROTEIN-RELATED"/>
    <property type="match status" value="1"/>
</dbReference>
<evidence type="ECO:0000313" key="1">
    <source>
        <dbReference type="EMBL" id="QGW27404.1"/>
    </source>
</evidence>
<dbReference type="InterPro" id="IPR013783">
    <property type="entry name" value="Ig-like_fold"/>
</dbReference>
<evidence type="ECO:0000313" key="2">
    <source>
        <dbReference type="Proteomes" id="UP000426027"/>
    </source>
</evidence>
<dbReference type="Gene3D" id="2.60.40.10">
    <property type="entry name" value="Immunoglobulins"/>
    <property type="match status" value="1"/>
</dbReference>